<keyword evidence="3" id="KW-0677">Repeat</keyword>
<evidence type="ECO:0000256" key="2">
    <source>
        <dbReference type="ARBA" id="ARBA00022723"/>
    </source>
</evidence>
<dbReference type="Pfam" id="PF01422">
    <property type="entry name" value="zf-NF-X1"/>
    <property type="match status" value="10"/>
</dbReference>
<dbReference type="OrthoDB" id="536399at2759"/>
<evidence type="ECO:0000256" key="6">
    <source>
        <dbReference type="PROSITE-ProRule" id="PRU00146"/>
    </source>
</evidence>
<dbReference type="GO" id="GO:0000981">
    <property type="term" value="F:DNA-binding transcription factor activity, RNA polymerase II-specific"/>
    <property type="evidence" value="ECO:0007669"/>
    <property type="project" value="TreeGrafter"/>
</dbReference>
<dbReference type="PANTHER" id="PTHR12360:SF1">
    <property type="entry name" value="NF-X1-TYPE ZINC FINGER PROTEIN NFXL1"/>
    <property type="match status" value="1"/>
</dbReference>
<feature type="transmembrane region" description="Helical" evidence="8">
    <location>
        <begin position="835"/>
        <end position="854"/>
    </location>
</feature>
<evidence type="ECO:0000313" key="11">
    <source>
        <dbReference type="Proteomes" id="UP000821853"/>
    </source>
</evidence>
<dbReference type="InterPro" id="IPR019787">
    <property type="entry name" value="Znf_PHD-finger"/>
</dbReference>
<proteinExistence type="inferred from homology"/>
<feature type="domain" description="PHD-type" evidence="9">
    <location>
        <begin position="133"/>
        <end position="200"/>
    </location>
</feature>
<accession>A0A9J6GE51</accession>
<dbReference type="AlphaFoldDB" id="A0A9J6GE51"/>
<gene>
    <name evidence="10" type="ORF">HPB48_018646</name>
</gene>
<evidence type="ECO:0000313" key="10">
    <source>
        <dbReference type="EMBL" id="KAH9373709.1"/>
    </source>
</evidence>
<dbReference type="GO" id="GO:0000977">
    <property type="term" value="F:RNA polymerase II transcription regulatory region sequence-specific DNA binding"/>
    <property type="evidence" value="ECO:0007669"/>
    <property type="project" value="TreeGrafter"/>
</dbReference>
<dbReference type="VEuPathDB" id="VectorBase:HLOH_063676"/>
<protein>
    <recommendedName>
        <fullName evidence="9">PHD-type domain-containing protein</fullName>
    </recommendedName>
</protein>
<dbReference type="CDD" id="cd16697">
    <property type="entry name" value="RING-CH-C4HC3_NFXL1"/>
    <property type="match status" value="1"/>
</dbReference>
<evidence type="ECO:0000256" key="1">
    <source>
        <dbReference type="ARBA" id="ARBA00007269"/>
    </source>
</evidence>
<name>A0A9J6GE51_HAELO</name>
<evidence type="ECO:0000256" key="5">
    <source>
        <dbReference type="ARBA" id="ARBA00022833"/>
    </source>
</evidence>
<dbReference type="InterPro" id="IPR034078">
    <property type="entry name" value="NFX1_fam"/>
</dbReference>
<dbReference type="PROSITE" id="PS50016">
    <property type="entry name" value="ZF_PHD_2"/>
    <property type="match status" value="1"/>
</dbReference>
<evidence type="ECO:0000256" key="7">
    <source>
        <dbReference type="SAM" id="MobiDB-lite"/>
    </source>
</evidence>
<keyword evidence="5" id="KW-0862">Zinc</keyword>
<feature type="region of interest" description="Disordered" evidence="7">
    <location>
        <begin position="1"/>
        <end position="64"/>
    </location>
</feature>
<evidence type="ECO:0000259" key="9">
    <source>
        <dbReference type="PROSITE" id="PS50016"/>
    </source>
</evidence>
<keyword evidence="8" id="KW-1133">Transmembrane helix</keyword>
<dbReference type="PANTHER" id="PTHR12360">
    <property type="entry name" value="NUCLEAR TRANSCRIPTION FACTOR, X-BOX BINDING 1 NFX1"/>
    <property type="match status" value="1"/>
</dbReference>
<dbReference type="InterPro" id="IPR000967">
    <property type="entry name" value="Znf_NFX1"/>
</dbReference>
<dbReference type="GO" id="GO:0008270">
    <property type="term" value="F:zinc ion binding"/>
    <property type="evidence" value="ECO:0007669"/>
    <property type="project" value="UniProtKB-KW"/>
</dbReference>
<dbReference type="Proteomes" id="UP000821853">
    <property type="component" value="Chromosome 4"/>
</dbReference>
<comment type="caution">
    <text evidence="10">The sequence shown here is derived from an EMBL/GenBank/DDBJ whole genome shotgun (WGS) entry which is preliminary data.</text>
</comment>
<reference evidence="10 11" key="1">
    <citation type="journal article" date="2020" name="Cell">
        <title>Large-Scale Comparative Analyses of Tick Genomes Elucidate Their Genetic Diversity and Vector Capacities.</title>
        <authorList>
            <consortium name="Tick Genome and Microbiome Consortium (TIGMIC)"/>
            <person name="Jia N."/>
            <person name="Wang J."/>
            <person name="Shi W."/>
            <person name="Du L."/>
            <person name="Sun Y."/>
            <person name="Zhan W."/>
            <person name="Jiang J.F."/>
            <person name="Wang Q."/>
            <person name="Zhang B."/>
            <person name="Ji P."/>
            <person name="Bell-Sakyi L."/>
            <person name="Cui X.M."/>
            <person name="Yuan T.T."/>
            <person name="Jiang B.G."/>
            <person name="Yang W.F."/>
            <person name="Lam T.T."/>
            <person name="Chang Q.C."/>
            <person name="Ding S.J."/>
            <person name="Wang X.J."/>
            <person name="Zhu J.G."/>
            <person name="Ruan X.D."/>
            <person name="Zhao L."/>
            <person name="Wei J.T."/>
            <person name="Ye R.Z."/>
            <person name="Que T.C."/>
            <person name="Du C.H."/>
            <person name="Zhou Y.H."/>
            <person name="Cheng J.X."/>
            <person name="Dai P.F."/>
            <person name="Guo W.B."/>
            <person name="Han X.H."/>
            <person name="Huang E.J."/>
            <person name="Li L.F."/>
            <person name="Wei W."/>
            <person name="Gao Y.C."/>
            <person name="Liu J.Z."/>
            <person name="Shao H.Z."/>
            <person name="Wang X."/>
            <person name="Wang C.C."/>
            <person name="Yang T.C."/>
            <person name="Huo Q.B."/>
            <person name="Li W."/>
            <person name="Chen H.Y."/>
            <person name="Chen S.E."/>
            <person name="Zhou L.G."/>
            <person name="Ni X.B."/>
            <person name="Tian J.H."/>
            <person name="Sheng Y."/>
            <person name="Liu T."/>
            <person name="Pan Y.S."/>
            <person name="Xia L.Y."/>
            <person name="Li J."/>
            <person name="Zhao F."/>
            <person name="Cao W.C."/>
        </authorList>
    </citation>
    <scope>NUCLEOTIDE SEQUENCE [LARGE SCALE GENOMIC DNA]</scope>
    <source>
        <strain evidence="10">HaeL-2018</strain>
    </source>
</reference>
<keyword evidence="8" id="KW-0472">Membrane</keyword>
<dbReference type="OMA" id="KCQSVCH"/>
<evidence type="ECO:0000256" key="4">
    <source>
        <dbReference type="ARBA" id="ARBA00022771"/>
    </source>
</evidence>
<dbReference type="CDD" id="cd06008">
    <property type="entry name" value="NF-X1-zinc-finger"/>
    <property type="match status" value="6"/>
</dbReference>
<dbReference type="EMBL" id="JABSTR010000006">
    <property type="protein sequence ID" value="KAH9373709.1"/>
    <property type="molecule type" value="Genomic_DNA"/>
</dbReference>
<keyword evidence="11" id="KW-1185">Reference proteome</keyword>
<dbReference type="GO" id="GO:0005634">
    <property type="term" value="C:nucleus"/>
    <property type="evidence" value="ECO:0007669"/>
    <property type="project" value="InterPro"/>
</dbReference>
<organism evidence="10 11">
    <name type="scientific">Haemaphysalis longicornis</name>
    <name type="common">Bush tick</name>
    <dbReference type="NCBI Taxonomy" id="44386"/>
    <lineage>
        <taxon>Eukaryota</taxon>
        <taxon>Metazoa</taxon>
        <taxon>Ecdysozoa</taxon>
        <taxon>Arthropoda</taxon>
        <taxon>Chelicerata</taxon>
        <taxon>Arachnida</taxon>
        <taxon>Acari</taxon>
        <taxon>Parasitiformes</taxon>
        <taxon>Ixodida</taxon>
        <taxon>Ixodoidea</taxon>
        <taxon>Ixodidae</taxon>
        <taxon>Haemaphysalinae</taxon>
        <taxon>Haemaphysalis</taxon>
    </lineage>
</organism>
<keyword evidence="8" id="KW-0812">Transmembrane</keyword>
<comment type="similarity">
    <text evidence="1">Belongs to the NFX1 family.</text>
</comment>
<evidence type="ECO:0000256" key="3">
    <source>
        <dbReference type="ARBA" id="ARBA00022737"/>
    </source>
</evidence>
<keyword evidence="4 6" id="KW-0863">Zinc-finger</keyword>
<sequence>MDQPRAAGRGRGARGRQRRDEPQGSRNAWGVPLQPQRRSTPAASPRVANGDADSQHPAPAVSRKFEEACAKIQANMEKFLPPTQDDQSSSEEELEAEGILSRVVGSYSELSDKGSGDLQRTVQFLTDNLVSGAVVCLICIENVKRTERVWSCGACYGVLHLACVQKWAKDSMFQQQQQQQQQEAVTEEKLQWHCPKCRKDYSSRQGLDVYRCFCGQKVNPEYDPWLVPHSCGQTCSRKLQPACGHHCLLLCHPGPCPPCPKMVQSTCHCGKAQPTARRCSSRLWSCGKPCGKLLSCTQHRCELTCHSGDCRPCPRKSQQACLCGASKTDRPCADPTWQCQKVCGKLLSCRQHRCETVCHKGACLSCPRSGPRECPCGKTKWELPCTEDVGVCGDTCDKLLACGIHHCSQRCHAGSCPPCLQIRPKRCRCGAREKEVPCSREYTCETKCKRLRDCRRHPCSRKCCDGSCPPCEQPCGRALPCKNHRCSSCCHMGPCYPCHEKVELACRCKATKIAVPCGRERSAKAPTCHQPCRIPPECHHEKRDPHKCHDGRCPPCAQVCNRSLKCGHICRARCHSAVWTKIVPKQGQRVGPWEPLAAIRMEVVSQPCPPCPQPMQLACRGNHCVSTFPCSELRPHSCGRPCGRSLTCGNHTCAYECHIVEDAPSDTQAGYNCSPCEEVCQKPRPPGCNHPCNKPCHPGDCAPCTQYIKMKCHCGLNPIYVSCHQWTASDSTEAQAALQSCKNRCCKQLACSHRCPLTCHPGECAPRSQCRKRVTVRCPCKRRKAEGPCSELKESLNCNDECRSSVQEQDLEAREVKAEPQEKIEGQWTGHMRTIIALSAVALCLAVTVAYWSMQ</sequence>
<evidence type="ECO:0000256" key="8">
    <source>
        <dbReference type="SAM" id="Phobius"/>
    </source>
</evidence>
<dbReference type="SMART" id="SM00438">
    <property type="entry name" value="ZnF_NFX"/>
    <property type="match status" value="11"/>
</dbReference>
<keyword evidence="2" id="KW-0479">Metal-binding</keyword>